<reference evidence="7 8" key="1">
    <citation type="journal article" date="2020" name="Mol. Plant">
        <title>The Chromosome-Based Rubber Tree Genome Provides New Insights into Spurge Genome Evolution and Rubber Biosynthesis.</title>
        <authorList>
            <person name="Liu J."/>
            <person name="Shi C."/>
            <person name="Shi C.C."/>
            <person name="Li W."/>
            <person name="Zhang Q.J."/>
            <person name="Zhang Y."/>
            <person name="Li K."/>
            <person name="Lu H.F."/>
            <person name="Shi C."/>
            <person name="Zhu S.T."/>
            <person name="Xiao Z.Y."/>
            <person name="Nan H."/>
            <person name="Yue Y."/>
            <person name="Zhu X.G."/>
            <person name="Wu Y."/>
            <person name="Hong X.N."/>
            <person name="Fan G.Y."/>
            <person name="Tong Y."/>
            <person name="Zhang D."/>
            <person name="Mao C.L."/>
            <person name="Liu Y.L."/>
            <person name="Hao S.J."/>
            <person name="Liu W.Q."/>
            <person name="Lv M.Q."/>
            <person name="Zhang H.B."/>
            <person name="Liu Y."/>
            <person name="Hu-Tang G.R."/>
            <person name="Wang J.P."/>
            <person name="Wang J.H."/>
            <person name="Sun Y.H."/>
            <person name="Ni S.B."/>
            <person name="Chen W.B."/>
            <person name="Zhang X.C."/>
            <person name="Jiao Y.N."/>
            <person name="Eichler E.E."/>
            <person name="Li G.H."/>
            <person name="Liu X."/>
            <person name="Gao L.Z."/>
        </authorList>
    </citation>
    <scope>NUCLEOTIDE SEQUENCE [LARGE SCALE GENOMIC DNA]</scope>
    <source>
        <strain evidence="8">cv. GT1</strain>
        <tissue evidence="7">Leaf</tissue>
    </source>
</reference>
<keyword evidence="4 5" id="KW-0129">CBS domain</keyword>
<dbReference type="SUPFAM" id="SSF74788">
    <property type="entry name" value="Cullin repeat-like"/>
    <property type="match status" value="1"/>
</dbReference>
<dbReference type="InterPro" id="IPR046342">
    <property type="entry name" value="CBS_dom_sf"/>
</dbReference>
<evidence type="ECO:0000313" key="7">
    <source>
        <dbReference type="EMBL" id="KAF2316907.1"/>
    </source>
</evidence>
<protein>
    <recommendedName>
        <fullName evidence="6">CBS domain-containing protein</fullName>
    </recommendedName>
</protein>
<dbReference type="PROSITE" id="PS51371">
    <property type="entry name" value="CBS"/>
    <property type="match status" value="2"/>
</dbReference>
<dbReference type="PANTHER" id="PTHR13780">
    <property type="entry name" value="AMP-ACTIVATED PROTEIN KINASE, GAMMA REGULATORY SUBUNIT"/>
    <property type="match status" value="1"/>
</dbReference>
<proteinExistence type="inferred from homology"/>
<comment type="similarity">
    <text evidence="2">Belongs to the 5'-AMP-activated protein kinase gamma subunit family.</text>
</comment>
<dbReference type="CDD" id="cd02859">
    <property type="entry name" value="E_set_AMPKbeta_like_N"/>
    <property type="match status" value="1"/>
</dbReference>
<feature type="domain" description="CBS" evidence="6">
    <location>
        <begin position="504"/>
        <end position="566"/>
    </location>
</feature>
<dbReference type="SUPFAM" id="SSF81296">
    <property type="entry name" value="E set domains"/>
    <property type="match status" value="1"/>
</dbReference>
<dbReference type="GO" id="GO:0031625">
    <property type="term" value="F:ubiquitin protein ligase binding"/>
    <property type="evidence" value="ECO:0007669"/>
    <property type="project" value="InterPro"/>
</dbReference>
<evidence type="ECO:0000256" key="1">
    <source>
        <dbReference type="ARBA" id="ARBA00006019"/>
    </source>
</evidence>
<dbReference type="InterPro" id="IPR000644">
    <property type="entry name" value="CBS_dom"/>
</dbReference>
<feature type="domain" description="CBS" evidence="6">
    <location>
        <begin position="689"/>
        <end position="751"/>
    </location>
</feature>
<evidence type="ECO:0000313" key="8">
    <source>
        <dbReference type="Proteomes" id="UP000467840"/>
    </source>
</evidence>
<dbReference type="InterPro" id="IPR050511">
    <property type="entry name" value="AMPK_gamma/SDS23_families"/>
</dbReference>
<evidence type="ECO:0000256" key="2">
    <source>
        <dbReference type="ARBA" id="ARBA00006750"/>
    </source>
</evidence>
<dbReference type="PANTHER" id="PTHR13780:SF35">
    <property type="entry name" value="LD22662P"/>
    <property type="match status" value="1"/>
</dbReference>
<sequence>MMEVDCTEQDIRKMIFEEAIRKTKKIMEGHPETKFTTEEYQRCAYELSAFSGSQDNSMWIYERFKNTLEESVISIVLPSLRDKCDAPLLRELILMWSNYRLMARWLCRFFEYLDRYFIPEYMTLGSLNEISINCFRDLVFRELYSKFRAAAISLINQERMGLYIDRDALKNALLFFMEINEYKGVSYYEDFERTMLEETATYYSQLTQQMLLSDSSEDYIQKACWCLNQEKGRASYYLPDSTQFKLIEVVRWQLLNQTVDRLIEKQKILNSGMVTDFQEKLNKANDVGSHPVPVSRSCHALLLDTQLCKLEYLYMYMDLVTGRRSKPMIGSQLAFAAAEHIYINYFGREMFGSGAATGHDNTGVVPMRFVWPYGGRSVFLSGSFTGWTEHIPMSPMEGCPTVFQVIWSLTPGHHQYKFFVDGEWRHDEHQRSVSGNYGVVNTVFVPMELYVDPSVFYLETSGSNMELDDVFSHSEAISRVSEADLQVSRHRISAFLSMHTAYELLPESGKVIALDVNLPVKQAFHILHEQRVPLAPLWDFLKGQFVGVLSALDFILILRELGNNGSNLTEEELETHTISAWKEGKLYLNRQINGNGRAHPWHLIHAGPHDSLKDVALKILQNKISTIPIIHTSSPDGSFPQLLHLASLSGILKCICRHFRHSASSLPVLQQPICTIPLGTWVPKIGESNIRPFAMLRPNASLGDALSLLVQAEVSSIPIVDDNDSLLDIYSRSDITALAKDKAYAQIHLDEISIHEALQLGQDANTPYGFYNGQRCQMCLGSDPLHKVMERLANPGVRRLLIVEAGSKRVQGIISLSDVFSFLLG</sequence>
<dbReference type="SMART" id="SM00116">
    <property type="entry name" value="CBS"/>
    <property type="match status" value="4"/>
</dbReference>
<name>A0A6A6MV03_HEVBR</name>
<keyword evidence="8" id="KW-1185">Reference proteome</keyword>
<dbReference type="InterPro" id="IPR014756">
    <property type="entry name" value="Ig_E-set"/>
</dbReference>
<dbReference type="Pfam" id="PF00888">
    <property type="entry name" value="Cullin"/>
    <property type="match status" value="1"/>
</dbReference>
<evidence type="ECO:0000256" key="5">
    <source>
        <dbReference type="PROSITE-ProRule" id="PRU00703"/>
    </source>
</evidence>
<dbReference type="InterPro" id="IPR013783">
    <property type="entry name" value="Ig-like_fold"/>
</dbReference>
<keyword evidence="3" id="KW-0677">Repeat</keyword>
<evidence type="ECO:0000256" key="3">
    <source>
        <dbReference type="ARBA" id="ARBA00022737"/>
    </source>
</evidence>
<dbReference type="GO" id="GO:0009507">
    <property type="term" value="C:chloroplast"/>
    <property type="evidence" value="ECO:0007669"/>
    <property type="project" value="UniProtKB-ARBA"/>
</dbReference>
<comment type="similarity">
    <text evidence="1">Belongs to the cullin family.</text>
</comment>
<dbReference type="InterPro" id="IPR032640">
    <property type="entry name" value="AMPK1_CBM"/>
</dbReference>
<dbReference type="Pfam" id="PF16561">
    <property type="entry name" value="AMPK1_CBM"/>
    <property type="match status" value="1"/>
</dbReference>
<evidence type="ECO:0000259" key="6">
    <source>
        <dbReference type="PROSITE" id="PS51371"/>
    </source>
</evidence>
<evidence type="ECO:0000256" key="4">
    <source>
        <dbReference type="ARBA" id="ARBA00023122"/>
    </source>
</evidence>
<dbReference type="FunFam" id="2.60.40.10:FF:001860">
    <property type="entry name" value="Sucrose nonfermenting 4-like protein"/>
    <property type="match status" value="1"/>
</dbReference>
<dbReference type="InterPro" id="IPR016159">
    <property type="entry name" value="Cullin_repeat-like_dom_sf"/>
</dbReference>
<gene>
    <name evidence="7" type="ORF">GH714_042248</name>
</gene>
<dbReference type="GO" id="GO:0006511">
    <property type="term" value="P:ubiquitin-dependent protein catabolic process"/>
    <property type="evidence" value="ECO:0007669"/>
    <property type="project" value="InterPro"/>
</dbReference>
<dbReference type="Pfam" id="PF00571">
    <property type="entry name" value="CBS"/>
    <property type="match status" value="2"/>
</dbReference>
<dbReference type="SUPFAM" id="SSF54631">
    <property type="entry name" value="CBS-domain pair"/>
    <property type="match status" value="2"/>
</dbReference>
<organism evidence="7 8">
    <name type="scientific">Hevea brasiliensis</name>
    <name type="common">Para rubber tree</name>
    <name type="synonym">Siphonia brasiliensis</name>
    <dbReference type="NCBI Taxonomy" id="3981"/>
    <lineage>
        <taxon>Eukaryota</taxon>
        <taxon>Viridiplantae</taxon>
        <taxon>Streptophyta</taxon>
        <taxon>Embryophyta</taxon>
        <taxon>Tracheophyta</taxon>
        <taxon>Spermatophyta</taxon>
        <taxon>Magnoliopsida</taxon>
        <taxon>eudicotyledons</taxon>
        <taxon>Gunneridae</taxon>
        <taxon>Pentapetalae</taxon>
        <taxon>rosids</taxon>
        <taxon>fabids</taxon>
        <taxon>Malpighiales</taxon>
        <taxon>Euphorbiaceae</taxon>
        <taxon>Crotonoideae</taxon>
        <taxon>Micrandreae</taxon>
        <taxon>Hevea</taxon>
    </lineage>
</organism>
<dbReference type="AlphaFoldDB" id="A0A6A6MV03"/>
<dbReference type="EMBL" id="JAAGAX010000005">
    <property type="protein sequence ID" value="KAF2316907.1"/>
    <property type="molecule type" value="Genomic_DNA"/>
</dbReference>
<accession>A0A6A6MV03</accession>
<dbReference type="Gene3D" id="1.20.1310.10">
    <property type="entry name" value="Cullin Repeats"/>
    <property type="match status" value="2"/>
</dbReference>
<dbReference type="Proteomes" id="UP000467840">
    <property type="component" value="Chromosome 15"/>
</dbReference>
<dbReference type="Gene3D" id="2.60.40.10">
    <property type="entry name" value="Immunoglobulins"/>
    <property type="match status" value="1"/>
</dbReference>
<comment type="caution">
    <text evidence="7">The sequence shown here is derived from an EMBL/GenBank/DDBJ whole genome shotgun (WGS) entry which is preliminary data.</text>
</comment>
<dbReference type="Gene3D" id="3.10.580.10">
    <property type="entry name" value="CBS-domain"/>
    <property type="match status" value="2"/>
</dbReference>
<dbReference type="InterPro" id="IPR001373">
    <property type="entry name" value="Cullin_N"/>
</dbReference>